<evidence type="ECO:0000313" key="1">
    <source>
        <dbReference type="EMBL" id="SVC25138.1"/>
    </source>
</evidence>
<feature type="non-terminal residue" evidence="1">
    <location>
        <position position="201"/>
    </location>
</feature>
<organism evidence="1">
    <name type="scientific">marine metagenome</name>
    <dbReference type="NCBI Taxonomy" id="408172"/>
    <lineage>
        <taxon>unclassified sequences</taxon>
        <taxon>metagenomes</taxon>
        <taxon>ecological metagenomes</taxon>
    </lineage>
</organism>
<protein>
    <submittedName>
        <fullName evidence="1">Uncharacterized protein</fullName>
    </submittedName>
</protein>
<proteinExistence type="predicted"/>
<reference evidence="1" key="1">
    <citation type="submission" date="2018-05" db="EMBL/GenBank/DDBJ databases">
        <authorList>
            <person name="Lanie J.A."/>
            <person name="Ng W.-L."/>
            <person name="Kazmierczak K.M."/>
            <person name="Andrzejewski T.M."/>
            <person name="Davidsen T.M."/>
            <person name="Wayne K.J."/>
            <person name="Tettelin H."/>
            <person name="Glass J.I."/>
            <person name="Rusch D."/>
            <person name="Podicherti R."/>
            <person name="Tsui H.-C.T."/>
            <person name="Winkler M.E."/>
        </authorList>
    </citation>
    <scope>NUCLEOTIDE SEQUENCE</scope>
</reference>
<sequence>MANNETRVLKTDTFEGWRQKGNEVSFELGDVDQLDSRILDKNYTYTASAGDALFLGADTGSKTLRFEEAPETVTDMLHVVIFTGSPTIPGNFVAGATATQSGGFSGKLLWINTNKAAFSTVSGTFNAGENLTVSGQSIAHANLVRTLAESVKVGYVRVKQGGTEQSQSQVQAGFHVPNLGFTIVLANSPAVLGTFTEGATI</sequence>
<name>A0A382KKZ5_9ZZZZ</name>
<gene>
    <name evidence="1" type="ORF">METZ01_LOCUS277992</name>
</gene>
<accession>A0A382KKZ5</accession>
<dbReference type="AlphaFoldDB" id="A0A382KKZ5"/>
<dbReference type="EMBL" id="UINC01081363">
    <property type="protein sequence ID" value="SVC25138.1"/>
    <property type="molecule type" value="Genomic_DNA"/>
</dbReference>